<dbReference type="Pfam" id="PF04892">
    <property type="entry name" value="VanZ"/>
    <property type="match status" value="1"/>
</dbReference>
<feature type="domain" description="VanZ-like" evidence="2">
    <location>
        <begin position="22"/>
        <end position="94"/>
    </location>
</feature>
<dbReference type="AlphaFoldDB" id="A0A0G0I1B5"/>
<reference evidence="3 4" key="1">
    <citation type="journal article" date="2015" name="Nature">
        <title>rRNA introns, odd ribosomes, and small enigmatic genomes across a large radiation of phyla.</title>
        <authorList>
            <person name="Brown C.T."/>
            <person name="Hug L.A."/>
            <person name="Thomas B.C."/>
            <person name="Sharon I."/>
            <person name="Castelle C.J."/>
            <person name="Singh A."/>
            <person name="Wilkins M.J."/>
            <person name="Williams K.H."/>
            <person name="Banfield J.F."/>
        </authorList>
    </citation>
    <scope>NUCLEOTIDE SEQUENCE [LARGE SCALE GENOMIC DNA]</scope>
</reference>
<dbReference type="InterPro" id="IPR006976">
    <property type="entry name" value="VanZ-like"/>
</dbReference>
<dbReference type="EMBL" id="LBTX01000019">
    <property type="protein sequence ID" value="KKQ49088.1"/>
    <property type="molecule type" value="Genomic_DNA"/>
</dbReference>
<keyword evidence="1" id="KW-0812">Transmembrane</keyword>
<evidence type="ECO:0000256" key="1">
    <source>
        <dbReference type="SAM" id="Phobius"/>
    </source>
</evidence>
<dbReference type="NCBIfam" id="NF037970">
    <property type="entry name" value="vanZ_1"/>
    <property type="match status" value="1"/>
</dbReference>
<evidence type="ECO:0000313" key="4">
    <source>
        <dbReference type="Proteomes" id="UP000034231"/>
    </source>
</evidence>
<keyword evidence="1" id="KW-1133">Transmembrane helix</keyword>
<protein>
    <submittedName>
        <fullName evidence="3">VanZ family protein</fullName>
    </submittedName>
</protein>
<proteinExistence type="predicted"/>
<sequence>MGVIFYFSSGPTDSVVADPLPRFLFFKTLHILEFALLAILIFYALLKNKSTIIIAYLYALSDEIHQTFVLGRSGRLKDTLFDLLGIFIGLLILRQLKKIRSINRLFT</sequence>
<name>A0A0G0I1B5_9BACT</name>
<organism evidence="3 4">
    <name type="scientific">Candidatus Shapirobacteria bacterium GW2011_GWE1_38_10</name>
    <dbReference type="NCBI Taxonomy" id="1618488"/>
    <lineage>
        <taxon>Bacteria</taxon>
        <taxon>Candidatus Shapironibacteriota</taxon>
    </lineage>
</organism>
<gene>
    <name evidence="3" type="ORF">US68_C0019G0007</name>
</gene>
<accession>A0A0G0I1B5</accession>
<keyword evidence="1" id="KW-0472">Membrane</keyword>
<evidence type="ECO:0000259" key="2">
    <source>
        <dbReference type="Pfam" id="PF04892"/>
    </source>
</evidence>
<dbReference type="PATRIC" id="fig|1618488.3.peg.864"/>
<evidence type="ECO:0000313" key="3">
    <source>
        <dbReference type="EMBL" id="KKQ49088.1"/>
    </source>
</evidence>
<dbReference type="Proteomes" id="UP000034231">
    <property type="component" value="Unassembled WGS sequence"/>
</dbReference>
<feature type="transmembrane region" description="Helical" evidence="1">
    <location>
        <begin position="34"/>
        <end position="59"/>
    </location>
</feature>
<comment type="caution">
    <text evidence="3">The sequence shown here is derived from an EMBL/GenBank/DDBJ whole genome shotgun (WGS) entry which is preliminary data.</text>
</comment>